<proteinExistence type="predicted"/>
<dbReference type="Proteomes" id="UP000664303">
    <property type="component" value="Unassembled WGS sequence"/>
</dbReference>
<comment type="caution">
    <text evidence="3">The sequence shown here is derived from an EMBL/GenBank/DDBJ whole genome shotgun (WGS) entry which is preliminary data.</text>
</comment>
<reference evidence="3" key="1">
    <citation type="submission" date="2021-02" db="EMBL/GenBank/DDBJ databases">
        <title>PHA producing bacteria isolated from coastal sediment in Guangdong, Shenzhen.</title>
        <authorList>
            <person name="Zheng W."/>
            <person name="Yu S."/>
            <person name="Huang Y."/>
        </authorList>
    </citation>
    <scope>NUCLEOTIDE SEQUENCE</scope>
    <source>
        <strain evidence="3">TN14-10</strain>
    </source>
</reference>
<dbReference type="InterPro" id="IPR039523">
    <property type="entry name" value="RimK-rel_E_lig_ATP-grasp"/>
</dbReference>
<sequence>MSVVAGNGRFTAIAKLRDYWSLSQRIGARLGRPAVAELGKLLLHRAVTGYGNDHYLTYELYRLPASFSRWREYVDKRDCCRILFQYNDRERFAVLQDKVAFADACKDRHLPHPAVFGAINYPRTTSLPIAHDQAAVHDLLQGLAPSDYIVKACDGSYGEGFLMFSRGVDGIHAHSEACRYSLEDFAQRLAGQDSRYILQERLRPARALGRIMPGEACGTLRVNTLYTGDGRVDVFCAFFKLPVVGAFTDNFSDGTTGNLLALCDLESGAITRAIGLGDDGLFDDMSHHPDTGDAITGWKPPELENALHLARQCAEAFREIPAVGWDIALTDDGPVVLEGNPMFDPIGPQLCINRGIRHILPRRLGADGDAGRDSQALTDSLQVSAPPGTRELQP</sequence>
<protein>
    <recommendedName>
        <fullName evidence="2">Alpha-L-glutamate ligase-related protein ATP-grasp domain-containing protein</fullName>
    </recommendedName>
</protein>
<accession>A0A939DEP5</accession>
<evidence type="ECO:0000256" key="1">
    <source>
        <dbReference type="SAM" id="MobiDB-lite"/>
    </source>
</evidence>
<keyword evidence="4" id="KW-1185">Reference proteome</keyword>
<dbReference type="Pfam" id="PF14397">
    <property type="entry name" value="ATPgrasp_ST"/>
    <property type="match status" value="1"/>
</dbReference>
<dbReference type="RefSeq" id="WP_206560295.1">
    <property type="nucleotide sequence ID" value="NZ_JAFKCZ010000006.1"/>
</dbReference>
<feature type="region of interest" description="Disordered" evidence="1">
    <location>
        <begin position="367"/>
        <end position="394"/>
    </location>
</feature>
<dbReference type="AlphaFoldDB" id="A0A939DEP5"/>
<evidence type="ECO:0000313" key="3">
    <source>
        <dbReference type="EMBL" id="MBN7796853.1"/>
    </source>
</evidence>
<name>A0A939DEP5_9GAMM</name>
<gene>
    <name evidence="3" type="ORF">JYP50_09635</name>
</gene>
<dbReference type="SUPFAM" id="SSF56059">
    <property type="entry name" value="Glutathione synthetase ATP-binding domain-like"/>
    <property type="match status" value="1"/>
</dbReference>
<evidence type="ECO:0000313" key="4">
    <source>
        <dbReference type="Proteomes" id="UP000664303"/>
    </source>
</evidence>
<feature type="domain" description="Alpha-L-glutamate ligase-related protein ATP-grasp" evidence="2">
    <location>
        <begin position="85"/>
        <end position="359"/>
    </location>
</feature>
<organism evidence="3 4">
    <name type="scientific">Parahaliea mediterranea</name>
    <dbReference type="NCBI Taxonomy" id="651086"/>
    <lineage>
        <taxon>Bacteria</taxon>
        <taxon>Pseudomonadati</taxon>
        <taxon>Pseudomonadota</taxon>
        <taxon>Gammaproteobacteria</taxon>
        <taxon>Cellvibrionales</taxon>
        <taxon>Halieaceae</taxon>
        <taxon>Parahaliea</taxon>
    </lineage>
</organism>
<dbReference type="EMBL" id="JAFKCZ010000006">
    <property type="protein sequence ID" value="MBN7796853.1"/>
    <property type="molecule type" value="Genomic_DNA"/>
</dbReference>
<evidence type="ECO:0000259" key="2">
    <source>
        <dbReference type="Pfam" id="PF14397"/>
    </source>
</evidence>